<evidence type="ECO:0000313" key="2">
    <source>
        <dbReference type="Proteomes" id="UP001433508"/>
    </source>
</evidence>
<name>A0ACC3SXN8_LIPKO</name>
<gene>
    <name evidence="1" type="ORF">V1525DRAFT_406997</name>
</gene>
<dbReference type="Proteomes" id="UP001433508">
    <property type="component" value="Unassembled WGS sequence"/>
</dbReference>
<evidence type="ECO:0000313" key="1">
    <source>
        <dbReference type="EMBL" id="KAK9236411.1"/>
    </source>
</evidence>
<accession>A0ACC3SXN8</accession>
<keyword evidence="2" id="KW-1185">Reference proteome</keyword>
<comment type="caution">
    <text evidence="1">The sequence shown here is derived from an EMBL/GenBank/DDBJ whole genome shotgun (WGS) entry which is preliminary data.</text>
</comment>
<proteinExistence type="predicted"/>
<sequence length="837" mass="91552">MKEKGYSSEERDVATSPDDHARLLSPDAVSLRSTTSTPGFAFFRNRMFSFGSNIAEPASDGHDAGSRSTWPTSQYTVLDQASRSDTSTILGAPRRSTSGAQLHSRHQTQSPGQYGALASSTSLSSCASQVPAQMEVESPDPRLFSEKRNDRLKAKAKYYLKYYFPILTWLPSYPVRAVLATDILAGLTIASFNMPLSLSYARTLCYVPERYGLLGFAFPQLVYAFMSTVPCMITGPEPGTSVMVGQAITPYIFAGNPTPQEVEERAIIYVALITAVHMITYMVMGFLRLGFLDALLSAGLLRGFLAAVGIVLTMDTLIPALGLSQLAIDTGVSTGPAAIKLGFILTHLPQAHGLSAAISFISFGIIIFMRVLRSRYAKKYRFLVYVPDILMIIIFTTIMTWKLRWDQQGLAIVGQVDRPSIEMMSPLRKTTISMFMDILTSGVIISLLGFFQTAVVAKNIFPDPPTDPRYAPPKNPTPSTNRELVALGFANLLGMFMFALPSIGGYGRSKANKIAGARTQLSSIVFALSTIIVTFGLLPLIYYLPRATLAAVLGLICLALLEDAPGDIIYYFRIHAWADLAMVALVIGFTLGVSLQLGVTIGIGISVIQILAHATKPRIQVLARVPGTASTFRNADRPSHDVSETDLGNLEHLPGVLLVRIPEPLMFANTSELEQRLRRLERYGTMKMHPSLPAMRRGEQHVIVDLAGMSACDTTAVRVLCSIVATYRAKGKYVLFARLVGDVKMSKLFKRAGLNRLLSYNGHPPAYFSNIDDALQALDECQFETPGNWVEEDDVSEPEVVQPFDDDEDDSVEGVGESETEVDSVENEKVIIKSETV</sequence>
<organism evidence="1 2">
    <name type="scientific">Lipomyces kononenkoae</name>
    <name type="common">Yeast</name>
    <dbReference type="NCBI Taxonomy" id="34357"/>
    <lineage>
        <taxon>Eukaryota</taxon>
        <taxon>Fungi</taxon>
        <taxon>Dikarya</taxon>
        <taxon>Ascomycota</taxon>
        <taxon>Saccharomycotina</taxon>
        <taxon>Lipomycetes</taxon>
        <taxon>Lipomycetales</taxon>
        <taxon>Lipomycetaceae</taxon>
        <taxon>Lipomyces</taxon>
    </lineage>
</organism>
<protein>
    <submittedName>
        <fullName evidence="1">Sulfate transporter family-domain-containing protein</fullName>
    </submittedName>
</protein>
<reference evidence="2" key="1">
    <citation type="journal article" date="2024" name="Front. Bioeng. Biotechnol.">
        <title>Genome-scale model development and genomic sequencing of the oleaginous clade Lipomyces.</title>
        <authorList>
            <person name="Czajka J.J."/>
            <person name="Han Y."/>
            <person name="Kim J."/>
            <person name="Mondo S.J."/>
            <person name="Hofstad B.A."/>
            <person name="Robles A."/>
            <person name="Haridas S."/>
            <person name="Riley R."/>
            <person name="LaButti K."/>
            <person name="Pangilinan J."/>
            <person name="Andreopoulos W."/>
            <person name="Lipzen A."/>
            <person name="Yan J."/>
            <person name="Wang M."/>
            <person name="Ng V."/>
            <person name="Grigoriev I.V."/>
            <person name="Spatafora J.W."/>
            <person name="Magnuson J.K."/>
            <person name="Baker S.E."/>
            <person name="Pomraning K.R."/>
        </authorList>
    </citation>
    <scope>NUCLEOTIDE SEQUENCE [LARGE SCALE GENOMIC DNA]</scope>
    <source>
        <strain evidence="2">CBS 7786</strain>
    </source>
</reference>
<dbReference type="EMBL" id="MU971388">
    <property type="protein sequence ID" value="KAK9236411.1"/>
    <property type="molecule type" value="Genomic_DNA"/>
</dbReference>